<evidence type="ECO:0000313" key="8">
    <source>
        <dbReference type="EMBL" id="TNY22848.1"/>
    </source>
</evidence>
<dbReference type="GO" id="GO:0005737">
    <property type="term" value="C:cytoplasm"/>
    <property type="evidence" value="ECO:0007669"/>
    <property type="project" value="TreeGrafter"/>
</dbReference>
<dbReference type="PANTHER" id="PTHR30468">
    <property type="entry name" value="ALPHA-KETOGLUTARATE-DEPENDENT SULFONATE DIOXYGENASE"/>
    <property type="match status" value="1"/>
</dbReference>
<dbReference type="InterPro" id="IPR051323">
    <property type="entry name" value="AtsK-like"/>
</dbReference>
<keyword evidence="5" id="KW-0408">Iron</keyword>
<protein>
    <submittedName>
        <fullName evidence="8">Putative TfdA family taurine dioxygenase</fullName>
    </submittedName>
</protein>
<accession>A0A5C5G190</accession>
<dbReference type="GO" id="GO:0046872">
    <property type="term" value="F:metal ion binding"/>
    <property type="evidence" value="ECO:0007669"/>
    <property type="project" value="UniProtKB-KW"/>
</dbReference>
<dbReference type="EMBL" id="SOZI01000019">
    <property type="protein sequence ID" value="TNY22848.1"/>
    <property type="molecule type" value="Genomic_DNA"/>
</dbReference>
<dbReference type="SUPFAM" id="SSF51197">
    <property type="entry name" value="Clavaminate synthase-like"/>
    <property type="match status" value="1"/>
</dbReference>
<name>A0A5C5G190_9BASI</name>
<feature type="domain" description="TauD/TfdA-like" evidence="7">
    <location>
        <begin position="54"/>
        <end position="344"/>
    </location>
</feature>
<evidence type="ECO:0000256" key="5">
    <source>
        <dbReference type="ARBA" id="ARBA00023004"/>
    </source>
</evidence>
<dbReference type="Proteomes" id="UP000311382">
    <property type="component" value="Unassembled WGS sequence"/>
</dbReference>
<dbReference type="Gene3D" id="3.60.130.10">
    <property type="entry name" value="Clavaminate synthase-like"/>
    <property type="match status" value="1"/>
</dbReference>
<reference evidence="8 9" key="1">
    <citation type="submission" date="2019-03" db="EMBL/GenBank/DDBJ databases">
        <title>Rhodosporidium diobovatum UCD-FST 08-225 genome sequencing, assembly, and annotation.</title>
        <authorList>
            <person name="Fakankun I.U."/>
            <person name="Fristensky B."/>
            <person name="Levin D.B."/>
        </authorList>
    </citation>
    <scope>NUCLEOTIDE SEQUENCE [LARGE SCALE GENOMIC DNA]</scope>
    <source>
        <strain evidence="8 9">UCD-FST 08-225</strain>
    </source>
</reference>
<dbReference type="InterPro" id="IPR042098">
    <property type="entry name" value="TauD-like_sf"/>
</dbReference>
<comment type="similarity">
    <text evidence="1">Belongs to the TfdA dioxygenase family.</text>
</comment>
<dbReference type="OrthoDB" id="10257314at2759"/>
<feature type="compositionally biased region" description="Pro residues" evidence="6">
    <location>
        <begin position="15"/>
        <end position="25"/>
    </location>
</feature>
<organism evidence="8 9">
    <name type="scientific">Rhodotorula diobovata</name>
    <dbReference type="NCBI Taxonomy" id="5288"/>
    <lineage>
        <taxon>Eukaryota</taxon>
        <taxon>Fungi</taxon>
        <taxon>Dikarya</taxon>
        <taxon>Basidiomycota</taxon>
        <taxon>Pucciniomycotina</taxon>
        <taxon>Microbotryomycetes</taxon>
        <taxon>Sporidiobolales</taxon>
        <taxon>Sporidiobolaceae</taxon>
        <taxon>Rhodotorula</taxon>
    </lineage>
</organism>
<keyword evidence="4" id="KW-0560">Oxidoreductase</keyword>
<dbReference type="GO" id="GO:0016706">
    <property type="term" value="F:2-oxoglutarate-dependent dioxygenase activity"/>
    <property type="evidence" value="ECO:0007669"/>
    <property type="project" value="TreeGrafter"/>
</dbReference>
<comment type="caution">
    <text evidence="8">The sequence shown here is derived from an EMBL/GenBank/DDBJ whole genome shotgun (WGS) entry which is preliminary data.</text>
</comment>
<dbReference type="PANTHER" id="PTHR30468:SF20">
    <property type="entry name" value="TAUD_TFDA-LIKE DOMAIN-CONTAINING PROTEIN-RELATED"/>
    <property type="match status" value="1"/>
</dbReference>
<evidence type="ECO:0000256" key="2">
    <source>
        <dbReference type="ARBA" id="ARBA00022723"/>
    </source>
</evidence>
<evidence type="ECO:0000313" key="9">
    <source>
        <dbReference type="Proteomes" id="UP000311382"/>
    </source>
</evidence>
<evidence type="ECO:0000256" key="6">
    <source>
        <dbReference type="SAM" id="MobiDB-lite"/>
    </source>
</evidence>
<keyword evidence="3 8" id="KW-0223">Dioxygenase</keyword>
<sequence>MHKLALSGSGYHLPVSPPPTAPGSPDPSRASSRTRRERYAPPSSHYLDEHKREHLTPAIGLRFEREFQLKDVLALPEGDERREATFEELAYLISLHGVCAFPAQDLSPEDLERLALALGRASGAPADSDLHIHPTAALGEDGRPKVGTISNKADSRGARINFKDERSELASQGIHTDISFERRPARYSMLRMHTLPPTGGDTLFYSSYAHHDKLSAPMRAMLSGLRARHSGAMFREQARRHGFDLHLGPRGAPDNVDDSFEASHPVIRTNAVTGFNTLFVNQCFTERIEGVTFDESRALLDYLFKLQAQSHDAQVRYRWSEGDLCIWDNSACLHCATFDYDEERSGDRTVFVGEAPAFDAERGRSRREALASVV</sequence>
<evidence type="ECO:0000259" key="7">
    <source>
        <dbReference type="Pfam" id="PF02668"/>
    </source>
</evidence>
<dbReference type="STRING" id="5288.A0A5C5G190"/>
<feature type="region of interest" description="Disordered" evidence="6">
    <location>
        <begin position="1"/>
        <end position="51"/>
    </location>
</feature>
<dbReference type="InterPro" id="IPR003819">
    <property type="entry name" value="TauD/TfdA-like"/>
</dbReference>
<evidence type="ECO:0000256" key="1">
    <source>
        <dbReference type="ARBA" id="ARBA00005896"/>
    </source>
</evidence>
<proteinExistence type="inferred from homology"/>
<keyword evidence="9" id="KW-1185">Reference proteome</keyword>
<gene>
    <name evidence="8" type="ORF">DMC30DRAFT_348259</name>
</gene>
<evidence type="ECO:0000256" key="3">
    <source>
        <dbReference type="ARBA" id="ARBA00022964"/>
    </source>
</evidence>
<dbReference type="Pfam" id="PF02668">
    <property type="entry name" value="TauD"/>
    <property type="match status" value="1"/>
</dbReference>
<dbReference type="AlphaFoldDB" id="A0A5C5G190"/>
<keyword evidence="2" id="KW-0479">Metal-binding</keyword>
<evidence type="ECO:0000256" key="4">
    <source>
        <dbReference type="ARBA" id="ARBA00023002"/>
    </source>
</evidence>